<proteinExistence type="predicted"/>
<evidence type="ECO:0000313" key="3">
    <source>
        <dbReference type="Proteomes" id="UP001193389"/>
    </source>
</evidence>
<organism evidence="2 3">
    <name type="scientific">Aquipluma nitroreducens</name>
    <dbReference type="NCBI Taxonomy" id="2010828"/>
    <lineage>
        <taxon>Bacteria</taxon>
        <taxon>Pseudomonadati</taxon>
        <taxon>Bacteroidota</taxon>
        <taxon>Bacteroidia</taxon>
        <taxon>Marinilabiliales</taxon>
        <taxon>Prolixibacteraceae</taxon>
        <taxon>Aquipluma</taxon>
    </lineage>
</organism>
<accession>A0A5K7S4V2</accession>
<dbReference type="EMBL" id="AP018694">
    <property type="protein sequence ID" value="BBE16505.1"/>
    <property type="molecule type" value="Genomic_DNA"/>
</dbReference>
<gene>
    <name evidence="2" type="ORF">AQPE_0644</name>
</gene>
<dbReference type="Gene3D" id="3.10.50.30">
    <property type="entry name" value="Transcription elongation factor, GreA/GreB, C-terminal domain"/>
    <property type="match status" value="1"/>
</dbReference>
<name>A0A5K7S4V2_9BACT</name>
<dbReference type="InterPro" id="IPR036953">
    <property type="entry name" value="GreA/GreB_C_sf"/>
</dbReference>
<dbReference type="KEGG" id="anf:AQPE_0644"/>
<evidence type="ECO:0000313" key="2">
    <source>
        <dbReference type="EMBL" id="BBE16505.1"/>
    </source>
</evidence>
<dbReference type="InterPro" id="IPR001437">
    <property type="entry name" value="Tscrpt_elong_fac_GreA/B_C"/>
</dbReference>
<dbReference type="GO" id="GO:0003677">
    <property type="term" value="F:DNA binding"/>
    <property type="evidence" value="ECO:0007669"/>
    <property type="project" value="InterPro"/>
</dbReference>
<dbReference type="SUPFAM" id="SSF54534">
    <property type="entry name" value="FKBP-like"/>
    <property type="match status" value="1"/>
</dbReference>
<dbReference type="AlphaFoldDB" id="A0A5K7S4V2"/>
<feature type="domain" description="Transcription elongation factor GreA/GreB C-terminal" evidence="1">
    <location>
        <begin position="1"/>
        <end position="68"/>
    </location>
</feature>
<protein>
    <recommendedName>
        <fullName evidence="1">Transcription elongation factor GreA/GreB C-terminal domain-containing protein</fullName>
    </recommendedName>
</protein>
<keyword evidence="3" id="KW-1185">Reference proteome</keyword>
<dbReference type="Pfam" id="PF01272">
    <property type="entry name" value="GreA_GreB"/>
    <property type="match status" value="1"/>
</dbReference>
<dbReference type="Proteomes" id="UP001193389">
    <property type="component" value="Chromosome"/>
</dbReference>
<evidence type="ECO:0000259" key="1">
    <source>
        <dbReference type="Pfam" id="PF01272"/>
    </source>
</evidence>
<sequence>MNSFVELQRCNTNTTFIIKLVFPEFENIKESKISIFSALGTAIFSEKVGGEVVYKTWKNENHIKITDVIFQPEANGNYYVDKHDYGYF</sequence>
<reference evidence="2" key="1">
    <citation type="journal article" date="2020" name="Int. J. Syst. Evol. Microbiol.">
        <title>Aquipluma nitroreducens gen. nov. sp. nov., a novel facultatively anaerobic bacterium isolated from a freshwater lake.</title>
        <authorList>
            <person name="Watanabe M."/>
            <person name="Kojima H."/>
            <person name="Fukui M."/>
        </authorList>
    </citation>
    <scope>NUCLEOTIDE SEQUENCE</scope>
    <source>
        <strain evidence="2">MeG22</strain>
    </source>
</reference>
<dbReference type="GO" id="GO:0032784">
    <property type="term" value="P:regulation of DNA-templated transcription elongation"/>
    <property type="evidence" value="ECO:0007669"/>
    <property type="project" value="InterPro"/>
</dbReference>